<feature type="repeat" description="TPR" evidence="1">
    <location>
        <begin position="796"/>
        <end position="829"/>
    </location>
</feature>
<dbReference type="Gene3D" id="1.25.40.10">
    <property type="entry name" value="Tetratricopeptide repeat domain"/>
    <property type="match status" value="1"/>
</dbReference>
<evidence type="ECO:0000256" key="1">
    <source>
        <dbReference type="PROSITE-ProRule" id="PRU00339"/>
    </source>
</evidence>
<evidence type="ECO:0000313" key="3">
    <source>
        <dbReference type="EMBL" id="CCX06221.1"/>
    </source>
</evidence>
<dbReference type="SMART" id="SM00028">
    <property type="entry name" value="TPR"/>
    <property type="match status" value="2"/>
</dbReference>
<feature type="region of interest" description="Disordered" evidence="2">
    <location>
        <begin position="132"/>
        <end position="165"/>
    </location>
</feature>
<keyword evidence="1" id="KW-0802">TPR repeat</keyword>
<feature type="region of interest" description="Disordered" evidence="2">
    <location>
        <begin position="86"/>
        <end position="106"/>
    </location>
</feature>
<feature type="region of interest" description="Disordered" evidence="2">
    <location>
        <begin position="562"/>
        <end position="597"/>
    </location>
</feature>
<dbReference type="Pfam" id="PF13181">
    <property type="entry name" value="TPR_8"/>
    <property type="match status" value="1"/>
</dbReference>
<dbReference type="PANTHER" id="PTHR15175:SF0">
    <property type="entry name" value="SH3 DOMAIN-CONTAINING PROTEIN C23A1.17"/>
    <property type="match status" value="1"/>
</dbReference>
<feature type="compositionally biased region" description="Low complexity" evidence="2">
    <location>
        <begin position="141"/>
        <end position="152"/>
    </location>
</feature>
<dbReference type="EMBL" id="HF935283">
    <property type="protein sequence ID" value="CCX06221.1"/>
    <property type="molecule type" value="Genomic_DNA"/>
</dbReference>
<dbReference type="SUPFAM" id="SSF48452">
    <property type="entry name" value="TPR-like"/>
    <property type="match status" value="1"/>
</dbReference>
<dbReference type="Proteomes" id="UP000018144">
    <property type="component" value="Unassembled WGS sequence"/>
</dbReference>
<gene>
    <name evidence="3" type="ORF">PCON_05808</name>
</gene>
<dbReference type="InterPro" id="IPR019734">
    <property type="entry name" value="TPR_rpt"/>
</dbReference>
<evidence type="ECO:0000256" key="2">
    <source>
        <dbReference type="SAM" id="MobiDB-lite"/>
    </source>
</evidence>
<protein>
    <submittedName>
        <fullName evidence="3">Similar to NADPH oxidase activator 1 acc. no. A7E3N7</fullName>
    </submittedName>
</protein>
<keyword evidence="4" id="KW-1185">Reference proteome</keyword>
<proteinExistence type="predicted"/>
<dbReference type="PANTHER" id="PTHR15175">
    <property type="entry name" value="NEUTROPHIL CYTOSOLIC FACTOR 2, NEUTROPHIL NADPH OXIDASE FACTOR 2"/>
    <property type="match status" value="1"/>
</dbReference>
<dbReference type="AlphaFoldDB" id="U4KWZ1"/>
<dbReference type="InterPro" id="IPR011990">
    <property type="entry name" value="TPR-like_helical_dom_sf"/>
</dbReference>
<dbReference type="OrthoDB" id="9450131at2759"/>
<dbReference type="InterPro" id="IPR051864">
    <property type="entry name" value="NCF2_NOXA1"/>
</dbReference>
<dbReference type="STRING" id="1076935.U4KWZ1"/>
<feature type="region of interest" description="Disordered" evidence="2">
    <location>
        <begin position="946"/>
        <end position="976"/>
    </location>
</feature>
<feature type="compositionally biased region" description="Basic and acidic residues" evidence="2">
    <location>
        <begin position="562"/>
        <end position="578"/>
    </location>
</feature>
<feature type="compositionally biased region" description="Basic residues" evidence="2">
    <location>
        <begin position="967"/>
        <end position="976"/>
    </location>
</feature>
<evidence type="ECO:0000313" key="4">
    <source>
        <dbReference type="Proteomes" id="UP000018144"/>
    </source>
</evidence>
<name>U4KWZ1_PYROM</name>
<accession>U4KWZ1</accession>
<organism evidence="3 4">
    <name type="scientific">Pyronema omphalodes (strain CBS 100304)</name>
    <name type="common">Pyronema confluens</name>
    <dbReference type="NCBI Taxonomy" id="1076935"/>
    <lineage>
        <taxon>Eukaryota</taxon>
        <taxon>Fungi</taxon>
        <taxon>Dikarya</taxon>
        <taxon>Ascomycota</taxon>
        <taxon>Pezizomycotina</taxon>
        <taxon>Pezizomycetes</taxon>
        <taxon>Pezizales</taxon>
        <taxon>Pyronemataceae</taxon>
        <taxon>Pyronema</taxon>
    </lineage>
</organism>
<dbReference type="PROSITE" id="PS50005">
    <property type="entry name" value="TPR"/>
    <property type="match status" value="1"/>
</dbReference>
<feature type="region of interest" description="Disordered" evidence="2">
    <location>
        <begin position="357"/>
        <end position="382"/>
    </location>
</feature>
<sequence length="976" mass="108717">MHTRPPIPETFHRDINYEGAQMQQQQMPPLPQASFNHGMTEPSTLVPSEKIHQNPMARNSAVIDTGPLVAGKMRFRSPNMIRNSTFHHEDSLTTPEFGHDDDTAPRRLERRVDRPAEGGFELRDQVVQQSGPMGNTLISEHSPTSTHSGGPSPRTPPSMNELNPLGLTIDGHIHPAMRDHAISAPLIIGPEAEYPDMIFGEDEQVIPNVTTRAKDMAANINHAGGIMRALSMRGRRSPISVPQPLNVYKNLPMTPQPTPGPAAYLTVPYNAYAPLFSAEPVMSTARIYPDEDGFFRPKASLTPGFAHPLSRLQNSATMPNMPDTPVIPSVAFRGMQVSTTMPDTPGNPLTSLRRMLSSSTPGGLRRMASSGSTLKIQSATSSHSDVSAVTSSSVYSDDIRTAAQAPPLTAPLNQRVMQLSATTPETPMTPVHEVRRMKSSASTNFGPRSAALEAGFGTVAEIQIAPGQSVLNEELPLPATPRYLASGLIPGQNILHNDPIQARRYEGGRRKPRAPVIDHQEPPQMRSPLIGEPGPELSHSISPQHQSQYARFVKIEDIQEMDREEDRAEKQRQWEAKQQKRTGPLSISTSKFGTGGFRKSISTLFKGPKIPKTAQSMSNIKNESGAWALNDQKYHPPQEPEAQDQNVITRQEAEAPALHDVHKRFHDTHHDSGAWALQDHKYNPQRESMGTNTTGSSQVGEISIFLDQSPHEMPLQASPARFPVHSPPAVVQPPSYGKICQSSQAIPKPWEPAINPERAWLTARVEAEICLDTEDVDTAIEWYESIKNDARHTNHPHVYFNLGQLHMLQNDHEKGEEYFKLAVKYDDYLLPGYMQLAYLAYWDENFEEADKYWEKALRCLVGGRKELDYENVGLAYTCSYLDIWWNRSAAQTQEHGMEPSKVPFGAIFRVPGFQANTLDCVRGNDSVRERRPWEFGGEGRVIYSADDEGEKVEKKTKPQKSGTWRDRRTKLFSRDE</sequence>
<reference evidence="3 4" key="1">
    <citation type="journal article" date="2013" name="PLoS Genet.">
        <title>The genome and development-dependent transcriptomes of Pyronema confluens: a window into fungal evolution.</title>
        <authorList>
            <person name="Traeger S."/>
            <person name="Altegoer F."/>
            <person name="Freitag M."/>
            <person name="Gabaldon T."/>
            <person name="Kempken F."/>
            <person name="Kumar A."/>
            <person name="Marcet-Houben M."/>
            <person name="Poggeler S."/>
            <person name="Stajich J.E."/>
            <person name="Nowrousian M."/>
        </authorList>
    </citation>
    <scope>NUCLEOTIDE SEQUENCE [LARGE SCALE GENOMIC DNA]</scope>
    <source>
        <strain evidence="4">CBS 100304</strain>
        <tissue evidence="3">Vegetative mycelium</tissue>
    </source>
</reference>